<accession>A0A9D1ING3</accession>
<evidence type="ECO:0000256" key="4">
    <source>
        <dbReference type="ARBA" id="ARBA00022989"/>
    </source>
</evidence>
<proteinExistence type="predicted"/>
<dbReference type="InterPro" id="IPR037185">
    <property type="entry name" value="EmrE-like"/>
</dbReference>
<evidence type="ECO:0000256" key="2">
    <source>
        <dbReference type="ARBA" id="ARBA00022475"/>
    </source>
</evidence>
<evidence type="ECO:0000256" key="6">
    <source>
        <dbReference type="SAM" id="Phobius"/>
    </source>
</evidence>
<evidence type="ECO:0000256" key="3">
    <source>
        <dbReference type="ARBA" id="ARBA00022692"/>
    </source>
</evidence>
<dbReference type="PANTHER" id="PTHR30561">
    <property type="entry name" value="SMR FAMILY PROTON-DEPENDENT DRUG EFFLUX TRANSPORTER SUGE"/>
    <property type="match status" value="1"/>
</dbReference>
<sequence>MMKYILTIIYVFFTTCGITFMKLGGDSLKISLAKGVNFKIGWVTLLGFCFYLVSFLLWQRLLVKYDLSVMVPIVTGISQILIMCVGYIVFKENVDVQSLIGALIIIIGIVIMSFAKR</sequence>
<evidence type="ECO:0000313" key="8">
    <source>
        <dbReference type="Proteomes" id="UP000824074"/>
    </source>
</evidence>
<dbReference type="Gene3D" id="1.10.3730.20">
    <property type="match status" value="1"/>
</dbReference>
<evidence type="ECO:0000313" key="7">
    <source>
        <dbReference type="EMBL" id="HIU40553.1"/>
    </source>
</evidence>
<dbReference type="Proteomes" id="UP000824074">
    <property type="component" value="Unassembled WGS sequence"/>
</dbReference>
<keyword evidence="4 6" id="KW-1133">Transmembrane helix</keyword>
<keyword evidence="2" id="KW-1003">Cell membrane</keyword>
<organism evidence="7 8">
    <name type="scientific">Candidatus Aphodocola excrementigallinarum</name>
    <dbReference type="NCBI Taxonomy" id="2840670"/>
    <lineage>
        <taxon>Bacteria</taxon>
        <taxon>Bacillati</taxon>
        <taxon>Bacillota</taxon>
        <taxon>Bacilli</taxon>
        <taxon>Candidatus Aphodocola</taxon>
    </lineage>
</organism>
<feature type="transmembrane region" description="Helical" evidence="6">
    <location>
        <begin position="70"/>
        <end position="90"/>
    </location>
</feature>
<dbReference type="EMBL" id="DVMT01000046">
    <property type="protein sequence ID" value="HIU40553.1"/>
    <property type="molecule type" value="Genomic_DNA"/>
</dbReference>
<feature type="transmembrane region" description="Helical" evidence="6">
    <location>
        <begin position="96"/>
        <end position="115"/>
    </location>
</feature>
<dbReference type="AlphaFoldDB" id="A0A9D1ING3"/>
<evidence type="ECO:0008006" key="9">
    <source>
        <dbReference type="Google" id="ProtNLM"/>
    </source>
</evidence>
<protein>
    <recommendedName>
        <fullName evidence="9">EamA domain-containing protein</fullName>
    </recommendedName>
</protein>
<dbReference type="GO" id="GO:0022857">
    <property type="term" value="F:transmembrane transporter activity"/>
    <property type="evidence" value="ECO:0007669"/>
    <property type="project" value="InterPro"/>
</dbReference>
<reference evidence="7" key="1">
    <citation type="submission" date="2020-10" db="EMBL/GenBank/DDBJ databases">
        <authorList>
            <person name="Gilroy R."/>
        </authorList>
    </citation>
    <scope>NUCLEOTIDE SEQUENCE</scope>
    <source>
        <strain evidence="7">CHK193-30670</strain>
    </source>
</reference>
<reference evidence="7" key="2">
    <citation type="journal article" date="2021" name="PeerJ">
        <title>Extensive microbial diversity within the chicken gut microbiome revealed by metagenomics and culture.</title>
        <authorList>
            <person name="Gilroy R."/>
            <person name="Ravi A."/>
            <person name="Getino M."/>
            <person name="Pursley I."/>
            <person name="Horton D.L."/>
            <person name="Alikhan N.F."/>
            <person name="Baker D."/>
            <person name="Gharbi K."/>
            <person name="Hall N."/>
            <person name="Watson M."/>
            <person name="Adriaenssens E.M."/>
            <person name="Foster-Nyarko E."/>
            <person name="Jarju S."/>
            <person name="Secka A."/>
            <person name="Antonio M."/>
            <person name="Oren A."/>
            <person name="Chaudhuri R.R."/>
            <person name="La Ragione R."/>
            <person name="Hildebrand F."/>
            <person name="Pallen M.J."/>
        </authorList>
    </citation>
    <scope>NUCLEOTIDE SEQUENCE</scope>
    <source>
        <strain evidence="7">CHK193-30670</strain>
    </source>
</reference>
<gene>
    <name evidence="7" type="ORF">IAB68_04570</name>
</gene>
<evidence type="ECO:0000256" key="1">
    <source>
        <dbReference type="ARBA" id="ARBA00004651"/>
    </source>
</evidence>
<comment type="subcellular location">
    <subcellularLocation>
        <location evidence="1">Cell membrane</location>
        <topology evidence="1">Multi-pass membrane protein</topology>
    </subcellularLocation>
</comment>
<dbReference type="GO" id="GO:0005886">
    <property type="term" value="C:plasma membrane"/>
    <property type="evidence" value="ECO:0007669"/>
    <property type="project" value="UniProtKB-SubCell"/>
</dbReference>
<dbReference type="InterPro" id="IPR000390">
    <property type="entry name" value="Small_drug/metabolite_transptr"/>
</dbReference>
<feature type="transmembrane region" description="Helical" evidence="6">
    <location>
        <begin position="7"/>
        <end position="25"/>
    </location>
</feature>
<name>A0A9D1ING3_9FIRM</name>
<keyword evidence="5 6" id="KW-0472">Membrane</keyword>
<dbReference type="PANTHER" id="PTHR30561:SF9">
    <property type="entry name" value="4-AMINO-4-DEOXY-L-ARABINOSE-PHOSPHOUNDECAPRENOL FLIPPASE SUBUNIT ARNF-RELATED"/>
    <property type="match status" value="1"/>
</dbReference>
<feature type="transmembrane region" description="Helical" evidence="6">
    <location>
        <begin position="40"/>
        <end position="58"/>
    </location>
</feature>
<dbReference type="SUPFAM" id="SSF103481">
    <property type="entry name" value="Multidrug resistance efflux transporter EmrE"/>
    <property type="match status" value="1"/>
</dbReference>
<comment type="caution">
    <text evidence="7">The sequence shown here is derived from an EMBL/GenBank/DDBJ whole genome shotgun (WGS) entry which is preliminary data.</text>
</comment>
<keyword evidence="3 6" id="KW-0812">Transmembrane</keyword>
<evidence type="ECO:0000256" key="5">
    <source>
        <dbReference type="ARBA" id="ARBA00023136"/>
    </source>
</evidence>